<sequence length="91" mass="10940">MNLYSSREMISQPFFHRNEKTRQFAIVFSSDYLTKLSNQTPQLFYSVLNDYENKKTDKIFDNNLLCRSRIIMLTREIGQFCFDSAIYPYFP</sequence>
<dbReference type="EMBL" id="FLUM01000002">
    <property type="protein sequence ID" value="SBW01061.1"/>
    <property type="molecule type" value="Genomic_DNA"/>
</dbReference>
<organism evidence="1">
    <name type="scientific">uncultured Dysgonomonas sp</name>
    <dbReference type="NCBI Taxonomy" id="206096"/>
    <lineage>
        <taxon>Bacteria</taxon>
        <taxon>Pseudomonadati</taxon>
        <taxon>Bacteroidota</taxon>
        <taxon>Bacteroidia</taxon>
        <taxon>Bacteroidales</taxon>
        <taxon>Dysgonomonadaceae</taxon>
        <taxon>Dysgonomonas</taxon>
        <taxon>environmental samples</taxon>
    </lineage>
</organism>
<name>A0A212JNT9_9BACT</name>
<gene>
    <name evidence="1" type="ORF">KL86DYS1_20358</name>
</gene>
<dbReference type="AlphaFoldDB" id="A0A212JNT9"/>
<protein>
    <submittedName>
        <fullName evidence="1">Uncharacterized protein</fullName>
    </submittedName>
</protein>
<reference evidence="1" key="1">
    <citation type="submission" date="2016-04" db="EMBL/GenBank/DDBJ databases">
        <authorList>
            <person name="Evans L.H."/>
            <person name="Alamgir A."/>
            <person name="Owens N."/>
            <person name="Weber N.D."/>
            <person name="Virtaneva K."/>
            <person name="Barbian K."/>
            <person name="Babar A."/>
            <person name="Rosenke K."/>
        </authorList>
    </citation>
    <scope>NUCLEOTIDE SEQUENCE</scope>
    <source>
        <strain evidence="1">86-1</strain>
    </source>
</reference>
<proteinExistence type="predicted"/>
<accession>A0A212JNT9</accession>
<evidence type="ECO:0000313" key="1">
    <source>
        <dbReference type="EMBL" id="SBW01061.1"/>
    </source>
</evidence>